<proteinExistence type="predicted"/>
<gene>
    <name evidence="2" type="ORF">TSOC_015326</name>
</gene>
<keyword evidence="3" id="KW-1185">Reference proteome</keyword>
<dbReference type="Pfam" id="PF10553">
    <property type="entry name" value="MSV199"/>
    <property type="match status" value="1"/>
</dbReference>
<feature type="non-terminal residue" evidence="2">
    <location>
        <position position="142"/>
    </location>
</feature>
<comment type="caution">
    <text evidence="2">The sequence shown here is derived from an EMBL/GenBank/DDBJ whole genome shotgun (WGS) entry which is preliminary data.</text>
</comment>
<name>A0A2J7YCZ5_9CHLO</name>
<reference evidence="2 3" key="1">
    <citation type="journal article" date="2017" name="Mol. Biol. Evol.">
        <title>The 4-celled Tetrabaena socialis nuclear genome reveals the essential components for genetic control of cell number at the origin of multicellularity in the volvocine lineage.</title>
        <authorList>
            <person name="Featherston J."/>
            <person name="Arakaki Y."/>
            <person name="Hanschen E.R."/>
            <person name="Ferris P.J."/>
            <person name="Michod R.E."/>
            <person name="Olson B.J.S.C."/>
            <person name="Nozaki H."/>
            <person name="Durand P.M."/>
        </authorList>
    </citation>
    <scope>NUCLEOTIDE SEQUENCE [LARGE SCALE GENOMIC DNA]</scope>
    <source>
        <strain evidence="2 3">NIES-571</strain>
    </source>
</reference>
<evidence type="ECO:0000313" key="2">
    <source>
        <dbReference type="EMBL" id="PNG85898.1"/>
    </source>
</evidence>
<dbReference type="InterPro" id="IPR018879">
    <property type="entry name" value="MSV199_dom"/>
</dbReference>
<organism evidence="2 3">
    <name type="scientific">Tetrabaena socialis</name>
    <dbReference type="NCBI Taxonomy" id="47790"/>
    <lineage>
        <taxon>Eukaryota</taxon>
        <taxon>Viridiplantae</taxon>
        <taxon>Chlorophyta</taxon>
        <taxon>core chlorophytes</taxon>
        <taxon>Chlorophyceae</taxon>
        <taxon>CS clade</taxon>
        <taxon>Chlamydomonadales</taxon>
        <taxon>Tetrabaenaceae</taxon>
        <taxon>Tetrabaena</taxon>
    </lineage>
</organism>
<evidence type="ECO:0000259" key="1">
    <source>
        <dbReference type="Pfam" id="PF10553"/>
    </source>
</evidence>
<sequence>MMTLDNNHNELLDILRSELTGHEQQLFITGFAAYLQYDSRKDFVINLDEVYTWLGFTRKDSVKKLYTKHLTENVHYQVFRQLAENPLGGQFLLRPKAEQKDEHRGGSNKEHILMTIHGFKQLCMAANTDKGRRVREYYISME</sequence>
<dbReference type="EMBL" id="PGGS01005006">
    <property type="protein sequence ID" value="PNG85898.1"/>
    <property type="molecule type" value="Genomic_DNA"/>
</dbReference>
<feature type="domain" description="MSV199" evidence="1">
    <location>
        <begin position="34"/>
        <end position="142"/>
    </location>
</feature>
<dbReference type="Proteomes" id="UP000236333">
    <property type="component" value="Unassembled WGS sequence"/>
</dbReference>
<dbReference type="AlphaFoldDB" id="A0A2J7YCZ5"/>
<protein>
    <recommendedName>
        <fullName evidence="1">MSV199 domain-containing protein</fullName>
    </recommendedName>
</protein>
<evidence type="ECO:0000313" key="3">
    <source>
        <dbReference type="Proteomes" id="UP000236333"/>
    </source>
</evidence>
<accession>A0A2J7YCZ5</accession>